<dbReference type="Proteomes" id="UP000298513">
    <property type="component" value="Unassembled WGS sequence"/>
</dbReference>
<name>A0A4Z1D9A0_STRGP</name>
<dbReference type="RefSeq" id="WP_135793479.1">
    <property type="nucleotide sequence ID" value="NZ_BNBQ01000002.1"/>
</dbReference>
<feature type="region of interest" description="Disordered" evidence="1">
    <location>
        <begin position="124"/>
        <end position="157"/>
    </location>
</feature>
<comment type="caution">
    <text evidence="2">The sequence shown here is derived from an EMBL/GenBank/DDBJ whole genome shotgun (WGS) entry which is preliminary data.</text>
</comment>
<evidence type="ECO:0000313" key="2">
    <source>
        <dbReference type="EMBL" id="TGN78789.1"/>
    </source>
</evidence>
<feature type="region of interest" description="Disordered" evidence="1">
    <location>
        <begin position="174"/>
        <end position="198"/>
    </location>
</feature>
<protein>
    <submittedName>
        <fullName evidence="2">Uncharacterized protein</fullName>
    </submittedName>
</protein>
<feature type="compositionally biased region" description="Basic and acidic residues" evidence="1">
    <location>
        <begin position="174"/>
        <end position="185"/>
    </location>
</feature>
<dbReference type="AlphaFoldDB" id="A0A4Z1D9A0"/>
<evidence type="ECO:0000313" key="3">
    <source>
        <dbReference type="Proteomes" id="UP000298513"/>
    </source>
</evidence>
<organism evidence="2 3">
    <name type="scientific">Streptomyces griseoluteus</name>
    <dbReference type="NCBI Taxonomy" id="29306"/>
    <lineage>
        <taxon>Bacteria</taxon>
        <taxon>Bacillati</taxon>
        <taxon>Actinomycetota</taxon>
        <taxon>Actinomycetes</taxon>
        <taxon>Kitasatosporales</taxon>
        <taxon>Streptomycetaceae</taxon>
        <taxon>Streptomyces</taxon>
    </lineage>
</organism>
<accession>A0A4Z1D9A0</accession>
<dbReference type="GeneID" id="91529951"/>
<reference evidence="2 3" key="1">
    <citation type="submission" date="2019-04" db="EMBL/GenBank/DDBJ databases">
        <title>Streptomyces sp. nov. Bv016 isolated from bark of Buahinia variegata.</title>
        <authorList>
            <person name="Kanchanasin P."/>
            <person name="Tanasupawat S."/>
            <person name="Yuki M."/>
            <person name="Kudo T."/>
        </authorList>
    </citation>
    <scope>NUCLEOTIDE SEQUENCE [LARGE SCALE GENOMIC DNA]</scope>
    <source>
        <strain evidence="2 3">JCM 4765</strain>
    </source>
</reference>
<feature type="compositionally biased region" description="Pro residues" evidence="1">
    <location>
        <begin position="144"/>
        <end position="153"/>
    </location>
</feature>
<gene>
    <name evidence="2" type="ORF">E5082_24905</name>
</gene>
<evidence type="ECO:0000256" key="1">
    <source>
        <dbReference type="SAM" id="MobiDB-lite"/>
    </source>
</evidence>
<proteinExistence type="predicted"/>
<keyword evidence="3" id="KW-1185">Reference proteome</keyword>
<dbReference type="EMBL" id="SRRU01000009">
    <property type="protein sequence ID" value="TGN78789.1"/>
    <property type="molecule type" value="Genomic_DNA"/>
</dbReference>
<sequence length="217" mass="23947">MTSSVAERNRRSWEPYLKKRAVPELNLGWHVVFESTAKATYGGRKGNPRFRDALTVISPALAELERRGVHRFTPGTACIEHQFHEEACPYSVLGSAGVISGCSTPSDTTTGYISAGLLTGSDQMPAFNPDHWAGKAEKNRRQGKPPPPSPLPEPLRMGPVLWSLDPDFLASLEKRRAEDEQKSAETTRALFPGRHTDAELAELARRDVSERISLARS</sequence>